<organism evidence="11 12">
    <name type="scientific">Halalkalibacter kiskunsagensis</name>
    <dbReference type="NCBI Taxonomy" id="1548599"/>
    <lineage>
        <taxon>Bacteria</taxon>
        <taxon>Bacillati</taxon>
        <taxon>Bacillota</taxon>
        <taxon>Bacilli</taxon>
        <taxon>Bacillales</taxon>
        <taxon>Bacillaceae</taxon>
        <taxon>Halalkalibacter</taxon>
    </lineage>
</organism>
<evidence type="ECO:0000256" key="1">
    <source>
        <dbReference type="ARBA" id="ARBA00004772"/>
    </source>
</evidence>
<dbReference type="RefSeq" id="WP_335959387.1">
    <property type="nucleotide sequence ID" value="NZ_JAXBLX010000005.1"/>
</dbReference>
<dbReference type="EC" id="4.2.1.75" evidence="3 9"/>
<name>A0ABV6K857_9BACI</name>
<evidence type="ECO:0000256" key="5">
    <source>
        <dbReference type="ARBA" id="ARBA00023244"/>
    </source>
</evidence>
<evidence type="ECO:0000256" key="6">
    <source>
        <dbReference type="ARBA" id="ARBA00037589"/>
    </source>
</evidence>
<feature type="domain" description="Tetrapyrrole biosynthesis uroporphyrinogen III synthase" evidence="10">
    <location>
        <begin position="22"/>
        <end position="251"/>
    </location>
</feature>
<sequence>MSSGPLAGKTILVTRAKEQANDLSQLIKNQGGSAVEVPLIAFQPINSKEVGQAIHHLQDYDWLIFTSVNGVHFFMNHYKTLQYDTRFPTIQIAVVGTKTEEALMSYHLSADLVPKDFVAEGLVAALSQTLKKGDRVLVARGNLGRVELIQEATKLGAFVDDLSVYETVYPKRATKQLQSALRCHAKIDYVTFTSSSQVHHYMNALKEIRIDPKEVGAKIACIGPIAARTAKKYDLPVEIIPHTYTIEHLVEQIILDSKEENSR</sequence>
<protein>
    <recommendedName>
        <fullName evidence="7 9">Uroporphyrinogen-III synthase</fullName>
        <ecNumber evidence="3 9">4.2.1.75</ecNumber>
    </recommendedName>
</protein>
<dbReference type="GO" id="GO:0004852">
    <property type="term" value="F:uroporphyrinogen-III synthase activity"/>
    <property type="evidence" value="ECO:0007669"/>
    <property type="project" value="UniProtKB-EC"/>
</dbReference>
<keyword evidence="5 9" id="KW-0627">Porphyrin biosynthesis</keyword>
<evidence type="ECO:0000256" key="2">
    <source>
        <dbReference type="ARBA" id="ARBA00008133"/>
    </source>
</evidence>
<keyword evidence="12" id="KW-1185">Reference proteome</keyword>
<evidence type="ECO:0000256" key="3">
    <source>
        <dbReference type="ARBA" id="ARBA00013109"/>
    </source>
</evidence>
<dbReference type="InterPro" id="IPR003754">
    <property type="entry name" value="4pyrrol_synth_uPrphyn_synth"/>
</dbReference>
<evidence type="ECO:0000256" key="8">
    <source>
        <dbReference type="ARBA" id="ARBA00048617"/>
    </source>
</evidence>
<evidence type="ECO:0000313" key="12">
    <source>
        <dbReference type="Proteomes" id="UP001589838"/>
    </source>
</evidence>
<comment type="pathway">
    <text evidence="1 9">Porphyrin-containing compound metabolism; protoporphyrin-IX biosynthesis; coproporphyrinogen-III from 5-aminolevulinate: step 3/4.</text>
</comment>
<dbReference type="EMBL" id="JBHLUX010000005">
    <property type="protein sequence ID" value="MFC0469439.1"/>
    <property type="molecule type" value="Genomic_DNA"/>
</dbReference>
<dbReference type="PANTHER" id="PTHR38042">
    <property type="entry name" value="UROPORPHYRINOGEN-III SYNTHASE, CHLOROPLASTIC"/>
    <property type="match status" value="1"/>
</dbReference>
<dbReference type="SUPFAM" id="SSF69618">
    <property type="entry name" value="HemD-like"/>
    <property type="match status" value="1"/>
</dbReference>
<accession>A0ABV6K857</accession>
<dbReference type="Pfam" id="PF02602">
    <property type="entry name" value="HEM4"/>
    <property type="match status" value="1"/>
</dbReference>
<dbReference type="CDD" id="cd06578">
    <property type="entry name" value="HemD"/>
    <property type="match status" value="1"/>
</dbReference>
<dbReference type="Gene3D" id="3.40.50.10090">
    <property type="match status" value="2"/>
</dbReference>
<evidence type="ECO:0000256" key="4">
    <source>
        <dbReference type="ARBA" id="ARBA00023239"/>
    </source>
</evidence>
<keyword evidence="4 9" id="KW-0456">Lyase</keyword>
<dbReference type="InterPro" id="IPR036108">
    <property type="entry name" value="4pyrrol_syn_uPrphyn_synt_sf"/>
</dbReference>
<reference evidence="11 12" key="1">
    <citation type="submission" date="2024-09" db="EMBL/GenBank/DDBJ databases">
        <authorList>
            <person name="Sun Q."/>
            <person name="Mori K."/>
        </authorList>
    </citation>
    <scope>NUCLEOTIDE SEQUENCE [LARGE SCALE GENOMIC DNA]</scope>
    <source>
        <strain evidence="11 12">NCAIM B.02610</strain>
    </source>
</reference>
<dbReference type="Proteomes" id="UP001589838">
    <property type="component" value="Unassembled WGS sequence"/>
</dbReference>
<comment type="caution">
    <text evidence="11">The sequence shown here is derived from an EMBL/GenBank/DDBJ whole genome shotgun (WGS) entry which is preliminary data.</text>
</comment>
<evidence type="ECO:0000259" key="10">
    <source>
        <dbReference type="Pfam" id="PF02602"/>
    </source>
</evidence>
<evidence type="ECO:0000256" key="9">
    <source>
        <dbReference type="RuleBase" id="RU366031"/>
    </source>
</evidence>
<dbReference type="PANTHER" id="PTHR38042:SF1">
    <property type="entry name" value="UROPORPHYRINOGEN-III SYNTHASE, CHLOROPLASTIC"/>
    <property type="match status" value="1"/>
</dbReference>
<gene>
    <name evidence="11" type="ORF">ACFFHM_02500</name>
</gene>
<comment type="function">
    <text evidence="6 9">Catalyzes cyclization of the linear tetrapyrrole, hydroxymethylbilane, to the macrocyclic uroporphyrinogen III.</text>
</comment>
<evidence type="ECO:0000313" key="11">
    <source>
        <dbReference type="EMBL" id="MFC0469439.1"/>
    </source>
</evidence>
<dbReference type="InterPro" id="IPR039793">
    <property type="entry name" value="UROS/Hem4"/>
</dbReference>
<comment type="catalytic activity">
    <reaction evidence="8 9">
        <text>hydroxymethylbilane = uroporphyrinogen III + H2O</text>
        <dbReference type="Rhea" id="RHEA:18965"/>
        <dbReference type="ChEBI" id="CHEBI:15377"/>
        <dbReference type="ChEBI" id="CHEBI:57308"/>
        <dbReference type="ChEBI" id="CHEBI:57845"/>
        <dbReference type="EC" id="4.2.1.75"/>
    </reaction>
</comment>
<evidence type="ECO:0000256" key="7">
    <source>
        <dbReference type="ARBA" id="ARBA00040167"/>
    </source>
</evidence>
<proteinExistence type="inferred from homology"/>
<comment type="similarity">
    <text evidence="2 9">Belongs to the uroporphyrinogen-III synthase family.</text>
</comment>